<sequence>MSDLHDYWPKAVQHLREPYDNRISDHVVVAEINEAPQNGYKGLRLVRTALVPLEVVDEVLSAPGGIGYEVRSWGPVPCVGEGQVYETSFWIDGRKGKNERFQTIINSWSYHDREVILPDNVLLMTYGLTPRHLNDGTVCWDDPRGPVYDVLRVKSHVNHGDKKDNPLGLITIRREYLEDFCHLKNCAAVAVYYEERFSSEDDSFVAVLKGQEGDQFELPGRLLGMAVLNDKYHSLAPQMSRVWGARLILIPRSRPVTDATDPELTWPDDTEPMNYQRAAAKWVYGHIRDEVLLEYEAHPEYRIHPESGGVSYSGWWGTARTYRVGRNHIRIELKQLYEGCPPHVISHWHRYSVQESVAEHDRVTHGNRNIAIRAKDVLDAYLTLTANLAYLSDQIGMNYTQDDIGVLSTEEVAYRGWWSFEVMRPLFAVAPIAASREQFLDRAVSLFKLLELLKPAPLRAMARQLGVPKEQIKEFASLKLLACVCQLATISLGQGLALTEDADVVVPQWNPKTELPELRTLFALNGLRSSQAHTPGAEREAKISSGAAVFGIDVTATTTGWGYAIDALYDRLTDSLLASARLIEDALAA</sequence>
<dbReference type="RefSeq" id="WP_146060771.1">
    <property type="nucleotide sequence ID" value="NZ_CP018839.1"/>
</dbReference>
<dbReference type="EMBL" id="CP018839">
    <property type="protein sequence ID" value="APR03161.1"/>
    <property type="molecule type" value="Genomic_DNA"/>
</dbReference>
<dbReference type="AlphaFoldDB" id="A0A1H5WGT0"/>
<dbReference type="KEGG" id="tcl:Tchl_0288"/>
<evidence type="ECO:0000313" key="2">
    <source>
        <dbReference type="Proteomes" id="UP000185739"/>
    </source>
</evidence>
<dbReference type="OrthoDB" id="1095281at2"/>
<reference evidence="1 2" key="1">
    <citation type="submission" date="2016-12" db="EMBL/GenBank/DDBJ databases">
        <title>Complete genome sequence of Thauera chlorobenzoica, a Betaproteobacterium degrading haloaromatics anaerobically to CO2 and halides.</title>
        <authorList>
            <person name="Goris T."/>
            <person name="Mergelsberg M."/>
            <person name="Boll M."/>
        </authorList>
    </citation>
    <scope>NUCLEOTIDE SEQUENCE [LARGE SCALE GENOMIC DNA]</scope>
    <source>
        <strain evidence="1 2">3CB1</strain>
    </source>
</reference>
<accession>A0A1H5WGT0</accession>
<gene>
    <name evidence="1" type="ORF">Tchl_0288</name>
</gene>
<keyword evidence="2" id="KW-1185">Reference proteome</keyword>
<organism evidence="1 2">
    <name type="scientific">Thauera chlorobenzoica</name>
    <dbReference type="NCBI Taxonomy" id="96773"/>
    <lineage>
        <taxon>Bacteria</taxon>
        <taxon>Pseudomonadati</taxon>
        <taxon>Pseudomonadota</taxon>
        <taxon>Betaproteobacteria</taxon>
        <taxon>Rhodocyclales</taxon>
        <taxon>Zoogloeaceae</taxon>
        <taxon>Thauera</taxon>
    </lineage>
</organism>
<proteinExistence type="predicted"/>
<name>A0A1H5WGT0_9RHOO</name>
<protein>
    <submittedName>
        <fullName evidence="1">Uncharacterized protein</fullName>
    </submittedName>
</protein>
<evidence type="ECO:0000313" key="1">
    <source>
        <dbReference type="EMBL" id="APR03161.1"/>
    </source>
</evidence>
<dbReference type="Proteomes" id="UP000185739">
    <property type="component" value="Chromosome"/>
</dbReference>